<organism evidence="2 3">
    <name type="scientific">Ophiobolus disseminans</name>
    <dbReference type="NCBI Taxonomy" id="1469910"/>
    <lineage>
        <taxon>Eukaryota</taxon>
        <taxon>Fungi</taxon>
        <taxon>Dikarya</taxon>
        <taxon>Ascomycota</taxon>
        <taxon>Pezizomycotina</taxon>
        <taxon>Dothideomycetes</taxon>
        <taxon>Pleosporomycetidae</taxon>
        <taxon>Pleosporales</taxon>
        <taxon>Pleosporineae</taxon>
        <taxon>Phaeosphaeriaceae</taxon>
        <taxon>Ophiobolus</taxon>
    </lineage>
</organism>
<dbReference type="AlphaFoldDB" id="A0A6A7AD01"/>
<name>A0A6A7AD01_9PLEO</name>
<evidence type="ECO:0000256" key="1">
    <source>
        <dbReference type="SAM" id="MobiDB-lite"/>
    </source>
</evidence>
<feature type="compositionally biased region" description="Basic residues" evidence="1">
    <location>
        <begin position="182"/>
        <end position="192"/>
    </location>
</feature>
<dbReference type="Proteomes" id="UP000799424">
    <property type="component" value="Unassembled WGS sequence"/>
</dbReference>
<feature type="region of interest" description="Disordered" evidence="1">
    <location>
        <begin position="1"/>
        <end position="205"/>
    </location>
</feature>
<accession>A0A6A7AD01</accession>
<evidence type="ECO:0008006" key="4">
    <source>
        <dbReference type="Google" id="ProtNLM"/>
    </source>
</evidence>
<evidence type="ECO:0000313" key="3">
    <source>
        <dbReference type="Proteomes" id="UP000799424"/>
    </source>
</evidence>
<keyword evidence="3" id="KW-1185">Reference proteome</keyword>
<dbReference type="EMBL" id="MU006218">
    <property type="protein sequence ID" value="KAF2831132.1"/>
    <property type="molecule type" value="Genomic_DNA"/>
</dbReference>
<protein>
    <recommendedName>
        <fullName evidence="4">Essential protein Yae1 N-terminal domain-containing protein</fullName>
    </recommendedName>
</protein>
<proteinExistence type="predicted"/>
<sequence length="389" mass="41686">MFRHLYQLNMSLSASPDKDATSATSDKPPVQEPKTSVPTTKRSLSPKSAAAPLPEPKAQTKPSERERAHSPTPIPKATTLPDAPNQAEVTSQHLPPTSKPTLPDAQGQAKVTSQQPPPTSKTTLAPVRIPWGGPPKGTFFSSDMTSRAPAQASTFAQAGVPGQGSAATDAEQLQPGQNSTRPVKKAPKKTGPKKNVAFNHPDEHRGNEYIPFQHLPIQMNPRPIGPAYGLQAPPGAAPARPVRAPAEATLDAQVRSAIHAQSGFAHEQGLKFGREQGRQLGHNEGYAQGLAAGHTQGYESGWANAFEAGYATGFKASSEEAYLKIKKQGHAEGLAEAGFANAEIMADHALYTQLFRNLYRARKDKDEMEVERLIEEVWLEAKGEGEDDG</sequence>
<gene>
    <name evidence="2" type="ORF">CC86DRAFT_135217</name>
</gene>
<reference evidence="2" key="1">
    <citation type="journal article" date="2020" name="Stud. Mycol.">
        <title>101 Dothideomycetes genomes: a test case for predicting lifestyles and emergence of pathogens.</title>
        <authorList>
            <person name="Haridas S."/>
            <person name="Albert R."/>
            <person name="Binder M."/>
            <person name="Bloem J."/>
            <person name="Labutti K."/>
            <person name="Salamov A."/>
            <person name="Andreopoulos B."/>
            <person name="Baker S."/>
            <person name="Barry K."/>
            <person name="Bills G."/>
            <person name="Bluhm B."/>
            <person name="Cannon C."/>
            <person name="Castanera R."/>
            <person name="Culley D."/>
            <person name="Daum C."/>
            <person name="Ezra D."/>
            <person name="Gonzalez J."/>
            <person name="Henrissat B."/>
            <person name="Kuo A."/>
            <person name="Liang C."/>
            <person name="Lipzen A."/>
            <person name="Lutzoni F."/>
            <person name="Magnuson J."/>
            <person name="Mondo S."/>
            <person name="Nolan M."/>
            <person name="Ohm R."/>
            <person name="Pangilinan J."/>
            <person name="Park H.-J."/>
            <person name="Ramirez L."/>
            <person name="Alfaro M."/>
            <person name="Sun H."/>
            <person name="Tritt A."/>
            <person name="Yoshinaga Y."/>
            <person name="Zwiers L.-H."/>
            <person name="Turgeon B."/>
            <person name="Goodwin S."/>
            <person name="Spatafora J."/>
            <person name="Crous P."/>
            <person name="Grigoriev I."/>
        </authorList>
    </citation>
    <scope>NUCLEOTIDE SEQUENCE</scope>
    <source>
        <strain evidence="2">CBS 113818</strain>
    </source>
</reference>
<evidence type="ECO:0000313" key="2">
    <source>
        <dbReference type="EMBL" id="KAF2831132.1"/>
    </source>
</evidence>
<feature type="compositionally biased region" description="Polar residues" evidence="1">
    <location>
        <begin position="33"/>
        <end position="46"/>
    </location>
</feature>